<dbReference type="OrthoDB" id="5705574at2"/>
<organism evidence="3 4">
    <name type="scientific">Elstera cyanobacteriorum</name>
    <dbReference type="NCBI Taxonomy" id="2022747"/>
    <lineage>
        <taxon>Bacteria</taxon>
        <taxon>Pseudomonadati</taxon>
        <taxon>Pseudomonadota</taxon>
        <taxon>Alphaproteobacteria</taxon>
        <taxon>Rhodospirillales</taxon>
        <taxon>Rhodospirillaceae</taxon>
        <taxon>Elstera</taxon>
    </lineage>
</organism>
<dbReference type="InterPro" id="IPR050789">
    <property type="entry name" value="Diverse_Enzym_Activities"/>
</dbReference>
<evidence type="ECO:0000256" key="1">
    <source>
        <dbReference type="ARBA" id="ARBA00022801"/>
    </source>
</evidence>
<dbReference type="Pfam" id="PF00144">
    <property type="entry name" value="Beta-lactamase"/>
    <property type="match status" value="1"/>
</dbReference>
<dbReference type="GO" id="GO:0016787">
    <property type="term" value="F:hydrolase activity"/>
    <property type="evidence" value="ECO:0007669"/>
    <property type="project" value="UniProtKB-KW"/>
</dbReference>
<evidence type="ECO:0000313" key="3">
    <source>
        <dbReference type="EMBL" id="OYQ19311.1"/>
    </source>
</evidence>
<dbReference type="Gene3D" id="3.40.710.10">
    <property type="entry name" value="DD-peptidase/beta-lactamase superfamily"/>
    <property type="match status" value="1"/>
</dbReference>
<protein>
    <recommendedName>
        <fullName evidence="2">Beta-lactamase-related domain-containing protein</fullName>
    </recommendedName>
</protein>
<accession>A0A255XQZ9</accession>
<reference evidence="3 4" key="1">
    <citation type="submission" date="2017-07" db="EMBL/GenBank/DDBJ databases">
        <title>Elstera cyanobacteriorum sp. nov., a novel bacterium isolated from cyanobacterial aggregates in a eutrophic lake.</title>
        <authorList>
            <person name="Cai H."/>
        </authorList>
    </citation>
    <scope>NUCLEOTIDE SEQUENCE [LARGE SCALE GENOMIC DNA]</scope>
    <source>
        <strain evidence="3 4">TH019</strain>
    </source>
</reference>
<dbReference type="AlphaFoldDB" id="A0A255XQZ9"/>
<feature type="domain" description="Beta-lactamase-related" evidence="2">
    <location>
        <begin position="27"/>
        <end position="324"/>
    </location>
</feature>
<name>A0A255XQZ9_9PROT</name>
<gene>
    <name evidence="3" type="ORF">CHR90_07700</name>
</gene>
<keyword evidence="1" id="KW-0378">Hydrolase</keyword>
<sequence>MSRPMNDPRFAPLNLALEEALSRGLGSGFALGVRTQGGERFQTCLGLAQRVPTPEGLTPKHRFDLASLTKVLLTTPAVLALAAAGKLDLDDPLATHLPDVYQYDPNHPVRRVTLRQCLTHTSGLPAVEPIYTWGEGKARLEALVLQKDWAFGESVYSDINFILLGIVIERLTGQSLAALAEEAGFAVTPGPSLAVATEACSWRGRMVKGEVHDENAFALGGIAGHAGLFGTLDAVLNRADALVFGAALPPAARAAMLEKQTDDRALGWQIRHLNWSGGGLSSARSVGHTGFTGTGVWADTERGITWALLGNRVHPTRHTDVRAHHQFRQRIGNLVQGIFAN</sequence>
<dbReference type="Proteomes" id="UP000216361">
    <property type="component" value="Unassembled WGS sequence"/>
</dbReference>
<dbReference type="PANTHER" id="PTHR43283">
    <property type="entry name" value="BETA-LACTAMASE-RELATED"/>
    <property type="match status" value="1"/>
</dbReference>
<proteinExistence type="predicted"/>
<comment type="caution">
    <text evidence="3">The sequence shown here is derived from an EMBL/GenBank/DDBJ whole genome shotgun (WGS) entry which is preliminary data.</text>
</comment>
<dbReference type="EMBL" id="NOXS01000031">
    <property type="protein sequence ID" value="OYQ19311.1"/>
    <property type="molecule type" value="Genomic_DNA"/>
</dbReference>
<evidence type="ECO:0000313" key="4">
    <source>
        <dbReference type="Proteomes" id="UP000216361"/>
    </source>
</evidence>
<dbReference type="InterPro" id="IPR001466">
    <property type="entry name" value="Beta-lactam-related"/>
</dbReference>
<dbReference type="InterPro" id="IPR012338">
    <property type="entry name" value="Beta-lactam/transpept-like"/>
</dbReference>
<keyword evidence="4" id="KW-1185">Reference proteome</keyword>
<dbReference type="PANTHER" id="PTHR43283:SF11">
    <property type="entry name" value="BETA-LACTAMASE-RELATED DOMAIN-CONTAINING PROTEIN"/>
    <property type="match status" value="1"/>
</dbReference>
<evidence type="ECO:0000259" key="2">
    <source>
        <dbReference type="Pfam" id="PF00144"/>
    </source>
</evidence>
<dbReference type="SUPFAM" id="SSF56601">
    <property type="entry name" value="beta-lactamase/transpeptidase-like"/>
    <property type="match status" value="1"/>
</dbReference>